<dbReference type="AlphaFoldDB" id="A0A397V5F1"/>
<reference evidence="1 2" key="1">
    <citation type="submission" date="2018-06" db="EMBL/GenBank/DDBJ databases">
        <title>Comparative genomics reveals the genomic features of Rhizophagus irregularis, R. cerebriforme, R. diaphanum and Gigaspora rosea, and their symbiotic lifestyle signature.</title>
        <authorList>
            <person name="Morin E."/>
            <person name="San Clemente H."/>
            <person name="Chen E.C.H."/>
            <person name="De La Providencia I."/>
            <person name="Hainaut M."/>
            <person name="Kuo A."/>
            <person name="Kohler A."/>
            <person name="Murat C."/>
            <person name="Tang N."/>
            <person name="Roy S."/>
            <person name="Loubradou J."/>
            <person name="Henrissat B."/>
            <person name="Grigoriev I.V."/>
            <person name="Corradi N."/>
            <person name="Roux C."/>
            <person name="Martin F.M."/>
        </authorList>
    </citation>
    <scope>NUCLEOTIDE SEQUENCE [LARGE SCALE GENOMIC DNA]</scope>
    <source>
        <strain evidence="1 2">DAOM 194757</strain>
    </source>
</reference>
<gene>
    <name evidence="1" type="ORF">C2G38_2189580</name>
</gene>
<dbReference type="OrthoDB" id="120976at2759"/>
<keyword evidence="2" id="KW-1185">Reference proteome</keyword>
<dbReference type="EMBL" id="QKWP01000666">
    <property type="protein sequence ID" value="RIB16557.1"/>
    <property type="molecule type" value="Genomic_DNA"/>
</dbReference>
<accession>A0A397V5F1</accession>
<proteinExistence type="predicted"/>
<evidence type="ECO:0000313" key="2">
    <source>
        <dbReference type="Proteomes" id="UP000266673"/>
    </source>
</evidence>
<organism evidence="1 2">
    <name type="scientific">Gigaspora rosea</name>
    <dbReference type="NCBI Taxonomy" id="44941"/>
    <lineage>
        <taxon>Eukaryota</taxon>
        <taxon>Fungi</taxon>
        <taxon>Fungi incertae sedis</taxon>
        <taxon>Mucoromycota</taxon>
        <taxon>Glomeromycotina</taxon>
        <taxon>Glomeromycetes</taxon>
        <taxon>Diversisporales</taxon>
        <taxon>Gigasporaceae</taxon>
        <taxon>Gigaspora</taxon>
    </lineage>
</organism>
<comment type="caution">
    <text evidence="1">The sequence shown here is derived from an EMBL/GenBank/DDBJ whole genome shotgun (WGS) entry which is preliminary data.</text>
</comment>
<dbReference type="Proteomes" id="UP000266673">
    <property type="component" value="Unassembled WGS sequence"/>
</dbReference>
<name>A0A397V5F1_9GLOM</name>
<sequence>MNHGTCAAVGRGSLREHHVKNLDPAIISGTSKNAMLTSLDLGKSLGDIYCGSEVGEALAERGNALADALCKNTCSRRRKSNNDAL</sequence>
<protein>
    <submittedName>
        <fullName evidence="1">Uncharacterized protein</fullName>
    </submittedName>
</protein>
<evidence type="ECO:0000313" key="1">
    <source>
        <dbReference type="EMBL" id="RIB16557.1"/>
    </source>
</evidence>